<gene>
    <name evidence="3" type="ORF">C7H19_00495</name>
</gene>
<feature type="binding site" evidence="2">
    <location>
        <position position="36"/>
    </location>
    <ligand>
        <name>substrate</name>
    </ligand>
</feature>
<reference evidence="3 4" key="2">
    <citation type="submission" date="2018-03" db="EMBL/GenBank/DDBJ databases">
        <authorList>
            <person name="Keele B.F."/>
        </authorList>
    </citation>
    <scope>NUCLEOTIDE SEQUENCE [LARGE SCALE GENOMIC DNA]</scope>
    <source>
        <strain evidence="3 4">CCALA 016</strain>
    </source>
</reference>
<keyword evidence="2" id="KW-0479">Metal-binding</keyword>
<dbReference type="CDD" id="cd00475">
    <property type="entry name" value="Cis_IPPS"/>
    <property type="match status" value="1"/>
</dbReference>
<feature type="binding site" evidence="2">
    <location>
        <position position="80"/>
    </location>
    <ligand>
        <name>substrate</name>
    </ligand>
</feature>
<dbReference type="PANTHER" id="PTHR10291:SF0">
    <property type="entry name" value="DEHYDRODOLICHYL DIPHOSPHATE SYNTHASE 2"/>
    <property type="match status" value="1"/>
</dbReference>
<evidence type="ECO:0000313" key="4">
    <source>
        <dbReference type="Proteomes" id="UP000239001"/>
    </source>
</evidence>
<dbReference type="GO" id="GO:0016094">
    <property type="term" value="P:polyprenol biosynthetic process"/>
    <property type="evidence" value="ECO:0007669"/>
    <property type="project" value="TreeGrafter"/>
</dbReference>
<protein>
    <recommendedName>
        <fullName evidence="2">Isoprenyl transferase</fullName>
        <ecNumber evidence="2">2.5.1.-</ecNumber>
    </recommendedName>
</protein>
<feature type="binding site" evidence="2">
    <location>
        <position position="82"/>
    </location>
    <ligand>
        <name>substrate</name>
    </ligand>
</feature>
<dbReference type="EMBL" id="PXOH01000001">
    <property type="protein sequence ID" value="PSF39301.1"/>
    <property type="molecule type" value="Genomic_DNA"/>
</dbReference>
<dbReference type="Gene3D" id="3.40.1180.10">
    <property type="entry name" value="Decaprenyl diphosphate synthase-like"/>
    <property type="match status" value="1"/>
</dbReference>
<comment type="caution">
    <text evidence="3">The sequence shown here is derived from an EMBL/GenBank/DDBJ whole genome shotgun (WGS) entry which is preliminary data.</text>
</comment>
<dbReference type="HAMAP" id="MF_01139">
    <property type="entry name" value="ISPT"/>
    <property type="match status" value="1"/>
</dbReference>
<accession>A0A2T1M385</accession>
<keyword evidence="4" id="KW-1185">Reference proteome</keyword>
<feature type="binding site" evidence="2">
    <location>
        <position position="218"/>
    </location>
    <ligand>
        <name>Mg(2+)</name>
        <dbReference type="ChEBI" id="CHEBI:18420"/>
    </ligand>
</feature>
<dbReference type="EC" id="2.5.1.-" evidence="2"/>
<evidence type="ECO:0000256" key="2">
    <source>
        <dbReference type="HAMAP-Rule" id="MF_01139"/>
    </source>
</evidence>
<feature type="binding site" evidence="2">
    <location>
        <position position="44"/>
    </location>
    <ligand>
        <name>substrate</name>
    </ligand>
</feature>
<feature type="binding site" evidence="2">
    <location>
        <begin position="205"/>
        <end position="207"/>
    </location>
    <ligand>
        <name>substrate</name>
    </ligand>
</feature>
<feature type="binding site" evidence="2">
    <location>
        <position position="31"/>
    </location>
    <ligand>
        <name>Mg(2+)</name>
        <dbReference type="ChEBI" id="CHEBI:18420"/>
    </ligand>
</feature>
<comment type="subunit">
    <text evidence="2">Homodimer.</text>
</comment>
<dbReference type="PANTHER" id="PTHR10291">
    <property type="entry name" value="DEHYDRODOLICHYL DIPHOSPHATE SYNTHASE FAMILY MEMBER"/>
    <property type="match status" value="1"/>
</dbReference>
<evidence type="ECO:0000313" key="3">
    <source>
        <dbReference type="EMBL" id="PSF39301.1"/>
    </source>
</evidence>
<dbReference type="NCBIfam" id="NF011405">
    <property type="entry name" value="PRK14830.1"/>
    <property type="match status" value="1"/>
</dbReference>
<feature type="active site" description="Proton acceptor" evidence="2">
    <location>
        <position position="79"/>
    </location>
</feature>
<dbReference type="NCBIfam" id="NF011406">
    <property type="entry name" value="PRK14831.1"/>
    <property type="match status" value="1"/>
</dbReference>
<dbReference type="Proteomes" id="UP000239001">
    <property type="component" value="Unassembled WGS sequence"/>
</dbReference>
<dbReference type="GO" id="GO:0000287">
    <property type="term" value="F:magnesium ion binding"/>
    <property type="evidence" value="ECO:0007669"/>
    <property type="project" value="UniProtKB-UniRule"/>
</dbReference>
<dbReference type="Pfam" id="PF01255">
    <property type="entry name" value="Prenyltransf"/>
    <property type="match status" value="1"/>
</dbReference>
<reference evidence="3 4" key="1">
    <citation type="submission" date="2018-03" db="EMBL/GenBank/DDBJ databases">
        <title>The ancient ancestry and fast evolution of plastids.</title>
        <authorList>
            <person name="Moore K.R."/>
            <person name="Magnabosco C."/>
            <person name="Momper L."/>
            <person name="Gold D.A."/>
            <person name="Bosak T."/>
            <person name="Fournier G.P."/>
        </authorList>
    </citation>
    <scope>NUCLEOTIDE SEQUENCE [LARGE SCALE GENOMIC DNA]</scope>
    <source>
        <strain evidence="3 4">CCALA 016</strain>
    </source>
</reference>
<comment type="function">
    <text evidence="2">Catalyzes the condensation of isopentenyl diphosphate (IPP) with allylic pyrophosphates generating different type of terpenoids.</text>
</comment>
<evidence type="ECO:0000256" key="1">
    <source>
        <dbReference type="ARBA" id="ARBA00022679"/>
    </source>
</evidence>
<dbReference type="OrthoDB" id="4191603at2"/>
<dbReference type="NCBIfam" id="TIGR00055">
    <property type="entry name" value="uppS"/>
    <property type="match status" value="1"/>
</dbReference>
<dbReference type="AlphaFoldDB" id="A0A2T1M385"/>
<dbReference type="PROSITE" id="PS01066">
    <property type="entry name" value="UPP_SYNTHASE"/>
    <property type="match status" value="1"/>
</dbReference>
<dbReference type="InterPro" id="IPR001441">
    <property type="entry name" value="UPP_synth-like"/>
</dbReference>
<feature type="binding site" evidence="2">
    <location>
        <begin position="32"/>
        <end position="35"/>
    </location>
    <ligand>
        <name>substrate</name>
    </ligand>
</feature>
<dbReference type="GO" id="GO:0045547">
    <property type="term" value="F:ditrans,polycis-polyprenyl diphosphate synthase [(2E,6E)-farnesyl diphosphate specific] activity"/>
    <property type="evidence" value="ECO:0007669"/>
    <property type="project" value="TreeGrafter"/>
</dbReference>
<name>A0A2T1M385_9CHRO</name>
<feature type="binding site" evidence="2">
    <location>
        <begin position="76"/>
        <end position="78"/>
    </location>
    <ligand>
        <name>substrate</name>
    </ligand>
</feature>
<organism evidence="3 4">
    <name type="scientific">Aphanothece hegewaldii CCALA 016</name>
    <dbReference type="NCBI Taxonomy" id="2107694"/>
    <lineage>
        <taxon>Bacteria</taxon>
        <taxon>Bacillati</taxon>
        <taxon>Cyanobacteriota</taxon>
        <taxon>Cyanophyceae</taxon>
        <taxon>Oscillatoriophycideae</taxon>
        <taxon>Chroococcales</taxon>
        <taxon>Aphanothecaceae</taxon>
        <taxon>Aphanothece</taxon>
    </lineage>
</organism>
<keyword evidence="2" id="KW-0460">Magnesium</keyword>
<dbReference type="FunFam" id="3.40.1180.10:FF:000001">
    <property type="entry name" value="(2E,6E)-farnesyl-diphosphate-specific ditrans,polycis-undecaprenyl-diphosphate synthase"/>
    <property type="match status" value="1"/>
</dbReference>
<dbReference type="SUPFAM" id="SSF64005">
    <property type="entry name" value="Undecaprenyl diphosphate synthase"/>
    <property type="match status" value="1"/>
</dbReference>
<feature type="active site" evidence="2">
    <location>
        <position position="31"/>
    </location>
</feature>
<sequence length="251" mass="29074">MKRSTSTSTLIQNLPLNIPNSLPRHVAIIMDGNGRWATQRGLPRIAGHYQGAEVVKDILRCCKEWGIKILTVYAFSTENWGRPTAEVDFLMGLFERLLRVQLKEMQQEGICLRFLGELDVLPLSLQREMQRTIDITSQNQEVYFNVAINYSGRQEIVRACRHLAKLVQQGELLPDAIDETIIQQSLYTLDLPSPDLLIRTSGEMRLSNFLLWQLAYTEIYFTNTLWGDFNCEEFRKAIEDYQGRERRFGKL</sequence>
<comment type="similarity">
    <text evidence="2">Belongs to the UPP synthase family.</text>
</comment>
<dbReference type="InterPro" id="IPR036424">
    <property type="entry name" value="UPP_synth-like_sf"/>
</dbReference>
<comment type="cofactor">
    <cofactor evidence="2">
        <name>Mg(2+)</name>
        <dbReference type="ChEBI" id="CHEBI:18420"/>
    </cofactor>
    <text evidence="2">Binds 2 magnesium ions per subunit.</text>
</comment>
<keyword evidence="1 2" id="KW-0808">Transferase</keyword>
<feature type="binding site" evidence="2">
    <location>
        <position position="199"/>
    </location>
    <ligand>
        <name>substrate</name>
    </ligand>
</feature>
<dbReference type="InterPro" id="IPR018520">
    <property type="entry name" value="UPP_synth-like_CS"/>
</dbReference>
<dbReference type="RefSeq" id="WP_106454923.1">
    <property type="nucleotide sequence ID" value="NZ_PXOH01000001.1"/>
</dbReference>
<proteinExistence type="inferred from homology"/>
<feature type="binding site" evidence="2">
    <location>
        <position position="48"/>
    </location>
    <ligand>
        <name>substrate</name>
    </ligand>
</feature>